<gene>
    <name evidence="1" type="ORF">LLUT_LOCUS5752</name>
</gene>
<accession>A0AAV1W761</accession>
<organism evidence="1 2">
    <name type="scientific">Lupinus luteus</name>
    <name type="common">European yellow lupine</name>
    <dbReference type="NCBI Taxonomy" id="3873"/>
    <lineage>
        <taxon>Eukaryota</taxon>
        <taxon>Viridiplantae</taxon>
        <taxon>Streptophyta</taxon>
        <taxon>Embryophyta</taxon>
        <taxon>Tracheophyta</taxon>
        <taxon>Spermatophyta</taxon>
        <taxon>Magnoliopsida</taxon>
        <taxon>eudicotyledons</taxon>
        <taxon>Gunneridae</taxon>
        <taxon>Pentapetalae</taxon>
        <taxon>rosids</taxon>
        <taxon>fabids</taxon>
        <taxon>Fabales</taxon>
        <taxon>Fabaceae</taxon>
        <taxon>Papilionoideae</taxon>
        <taxon>50 kb inversion clade</taxon>
        <taxon>genistoids sensu lato</taxon>
        <taxon>core genistoids</taxon>
        <taxon>Genisteae</taxon>
        <taxon>Lupinus</taxon>
    </lineage>
</organism>
<reference evidence="1 2" key="1">
    <citation type="submission" date="2024-03" db="EMBL/GenBank/DDBJ databases">
        <authorList>
            <person name="Martinez-Hernandez J."/>
        </authorList>
    </citation>
    <scope>NUCLEOTIDE SEQUENCE [LARGE SCALE GENOMIC DNA]</scope>
</reference>
<proteinExistence type="predicted"/>
<name>A0AAV1W761_LUPLU</name>
<evidence type="ECO:0000313" key="2">
    <source>
        <dbReference type="Proteomes" id="UP001497480"/>
    </source>
</evidence>
<dbReference type="AlphaFoldDB" id="A0AAV1W761"/>
<dbReference type="EMBL" id="CAXHTB010000004">
    <property type="protein sequence ID" value="CAL0304692.1"/>
    <property type="molecule type" value="Genomic_DNA"/>
</dbReference>
<evidence type="ECO:0000313" key="1">
    <source>
        <dbReference type="EMBL" id="CAL0304692.1"/>
    </source>
</evidence>
<dbReference type="Proteomes" id="UP001497480">
    <property type="component" value="Unassembled WGS sequence"/>
</dbReference>
<comment type="caution">
    <text evidence="1">The sequence shown here is derived from an EMBL/GenBank/DDBJ whole genome shotgun (WGS) entry which is preliminary data.</text>
</comment>
<protein>
    <submittedName>
        <fullName evidence="1">Uncharacterized protein</fullName>
    </submittedName>
</protein>
<keyword evidence="2" id="KW-1185">Reference proteome</keyword>
<sequence length="83" mass="9512">MGATDVADAEECAHYMAIDNHEKLNEMTEQFEEAELEVYRIKVRQAHPDEDFSCMNIWTLVVEGELVLEEPSSIVKLSIPSRE</sequence>